<protein>
    <recommendedName>
        <fullName evidence="3">CCHC-type domain-containing protein</fullName>
    </recommendedName>
</protein>
<proteinExistence type="predicted"/>
<dbReference type="PROSITE" id="PS50158">
    <property type="entry name" value="ZF_CCHC"/>
    <property type="match status" value="1"/>
</dbReference>
<dbReference type="OrthoDB" id="3789666at2759"/>
<dbReference type="AlphaFoldDB" id="A0A9P9IR68"/>
<organism evidence="4 5">
    <name type="scientific">Dendryphion nanum</name>
    <dbReference type="NCBI Taxonomy" id="256645"/>
    <lineage>
        <taxon>Eukaryota</taxon>
        <taxon>Fungi</taxon>
        <taxon>Dikarya</taxon>
        <taxon>Ascomycota</taxon>
        <taxon>Pezizomycotina</taxon>
        <taxon>Dothideomycetes</taxon>
        <taxon>Pleosporomycetidae</taxon>
        <taxon>Pleosporales</taxon>
        <taxon>Torulaceae</taxon>
        <taxon>Dendryphion</taxon>
    </lineage>
</organism>
<dbReference type="GO" id="GO:0008270">
    <property type="term" value="F:zinc ion binding"/>
    <property type="evidence" value="ECO:0007669"/>
    <property type="project" value="UniProtKB-KW"/>
</dbReference>
<dbReference type="SMART" id="SM00343">
    <property type="entry name" value="ZnF_C2HC"/>
    <property type="match status" value="4"/>
</dbReference>
<feature type="compositionally biased region" description="Low complexity" evidence="2">
    <location>
        <begin position="75"/>
        <end position="92"/>
    </location>
</feature>
<evidence type="ECO:0000313" key="5">
    <source>
        <dbReference type="Proteomes" id="UP000700596"/>
    </source>
</evidence>
<reference evidence="4" key="1">
    <citation type="journal article" date="2021" name="Nat. Commun.">
        <title>Genetic determinants of endophytism in the Arabidopsis root mycobiome.</title>
        <authorList>
            <person name="Mesny F."/>
            <person name="Miyauchi S."/>
            <person name="Thiergart T."/>
            <person name="Pickel B."/>
            <person name="Atanasova L."/>
            <person name="Karlsson M."/>
            <person name="Huettel B."/>
            <person name="Barry K.W."/>
            <person name="Haridas S."/>
            <person name="Chen C."/>
            <person name="Bauer D."/>
            <person name="Andreopoulos W."/>
            <person name="Pangilinan J."/>
            <person name="LaButti K."/>
            <person name="Riley R."/>
            <person name="Lipzen A."/>
            <person name="Clum A."/>
            <person name="Drula E."/>
            <person name="Henrissat B."/>
            <person name="Kohler A."/>
            <person name="Grigoriev I.V."/>
            <person name="Martin F.M."/>
            <person name="Hacquard S."/>
        </authorList>
    </citation>
    <scope>NUCLEOTIDE SEQUENCE</scope>
    <source>
        <strain evidence="4">MPI-CAGE-CH-0243</strain>
    </source>
</reference>
<accession>A0A9P9IR68</accession>
<sequence>MARNRRRGGGGRNRSNNNNSNNNNTNNNSNMNSNHNNGRNNSRNRGGGNNGNQQTVCRHCGRNNHASDNCWSRPNNQNNRVQRYNNNNHNNNNRQGIRLPCIRCGLFGHDTKDCMAQELPLEEQCECSNEYHYTHQCPWERDPLAREIADGQAKGLICRWCKDNGEGDHDYTSCRAVLRFRAELLKMIYSQYDHLPFCWHCSADNHRTRACDKPVAEMDRDKWKSLVTGIIADWTKKDVPCFAGQYMDSEDAIIAGQDSRAPIATNYQWCFLCNNFGHTLSASCDVEEYRRRCPPSYRNKEVCTKRPTYPPPPYTYTPLNQSAYPHCRTCPPRPGDSHSLTSPLQNQGTIMRICTNTHCTAVIKFLENPGPHGEAVQCSKCRTFNVSPMTKQNNLQIDSHLGSSLKALAQLKDTGILDLLTGNKGKNDADIARIEQDPYLDLGHRPSALLKKGHLLIGWPSQQPRYTDQNIIVPTTGKPLYAANGEDIFNEPGNAQTYFPPIIFKASKGDLEIQDQAKHPINMGGHLGMTLQCRVCKCDSVVIDDEADIVMAGTTKANTLGLGIGTPLFLQTAHPTKCRCLIINGGNPELEWT</sequence>
<feature type="compositionally biased region" description="Polar residues" evidence="2">
    <location>
        <begin position="64"/>
        <end position="74"/>
    </location>
</feature>
<evidence type="ECO:0000256" key="1">
    <source>
        <dbReference type="PROSITE-ProRule" id="PRU00047"/>
    </source>
</evidence>
<dbReference type="GO" id="GO:0003676">
    <property type="term" value="F:nucleic acid binding"/>
    <property type="evidence" value="ECO:0007669"/>
    <property type="project" value="InterPro"/>
</dbReference>
<name>A0A9P9IR68_9PLEO</name>
<feature type="domain" description="CCHC-type" evidence="3">
    <location>
        <begin position="101"/>
        <end position="114"/>
    </location>
</feature>
<keyword evidence="1" id="KW-0479">Metal-binding</keyword>
<keyword evidence="1" id="KW-0863">Zinc-finger</keyword>
<keyword evidence="1" id="KW-0862">Zinc</keyword>
<comment type="caution">
    <text evidence="4">The sequence shown here is derived from an EMBL/GenBank/DDBJ whole genome shotgun (WGS) entry which is preliminary data.</text>
</comment>
<feature type="compositionally biased region" description="Low complexity" evidence="2">
    <location>
        <begin position="13"/>
        <end position="44"/>
    </location>
</feature>
<gene>
    <name evidence="4" type="ORF">B0J11DRAFT_503958</name>
</gene>
<evidence type="ECO:0000256" key="2">
    <source>
        <dbReference type="SAM" id="MobiDB-lite"/>
    </source>
</evidence>
<dbReference type="EMBL" id="JAGMWT010000004">
    <property type="protein sequence ID" value="KAH7130157.1"/>
    <property type="molecule type" value="Genomic_DNA"/>
</dbReference>
<feature type="region of interest" description="Disordered" evidence="2">
    <location>
        <begin position="1"/>
        <end position="92"/>
    </location>
</feature>
<evidence type="ECO:0000313" key="4">
    <source>
        <dbReference type="EMBL" id="KAH7130157.1"/>
    </source>
</evidence>
<dbReference type="Proteomes" id="UP000700596">
    <property type="component" value="Unassembled WGS sequence"/>
</dbReference>
<dbReference type="InterPro" id="IPR001878">
    <property type="entry name" value="Znf_CCHC"/>
</dbReference>
<evidence type="ECO:0000259" key="3">
    <source>
        <dbReference type="PROSITE" id="PS50158"/>
    </source>
</evidence>
<keyword evidence="5" id="KW-1185">Reference proteome</keyword>